<sequence length="325" mass="36968">MRFMKTFCSGRNNAKYRVIAYVYGTPSTMNVSELTHANYAFGHIVNNKVFISNGDEVLRLVSFKAYNPDLKVIISIGGWGADGFSDVAYSVESREAFANSCLNILNIYGLDGIDIDWEYPVSGACGLIKCRPEDKYNFTFLLQSIRDKIGKNKILSVAAGADKFYINNVEINKIVDICDYINLMTYDFGQGTHNSNLYHTSSGYDPGISCDESVNMYLNAGVPANKINLGIPFFGYYNNHSMSYFTLVNEYINKNGWTRYWDDEAKASYLKNNSSFITYEDEESIKYKADYIKSKGLGGAMFWEYNQDYMDMLLNLLWTDLNKKN</sequence>
<dbReference type="STRING" id="169679.CSACC_37280"/>
<dbReference type="GO" id="GO:0006032">
    <property type="term" value="P:chitin catabolic process"/>
    <property type="evidence" value="ECO:0007669"/>
    <property type="project" value="UniProtKB-KW"/>
</dbReference>
<dbReference type="GO" id="GO:0005975">
    <property type="term" value="P:carbohydrate metabolic process"/>
    <property type="evidence" value="ECO:0007669"/>
    <property type="project" value="InterPro"/>
</dbReference>
<dbReference type="Gene3D" id="3.10.50.10">
    <property type="match status" value="1"/>
</dbReference>
<evidence type="ECO:0000259" key="8">
    <source>
        <dbReference type="PROSITE" id="PS51910"/>
    </source>
</evidence>
<reference evidence="9 10" key="1">
    <citation type="submission" date="2016-05" db="EMBL/GenBank/DDBJ databases">
        <title>Microbial solvent formation.</title>
        <authorList>
            <person name="Poehlein A."/>
            <person name="Montoya Solano J.D."/>
            <person name="Flitsch S."/>
            <person name="Krabben P."/>
            <person name="Duerre P."/>
            <person name="Daniel R."/>
        </authorList>
    </citation>
    <scope>NUCLEOTIDE SEQUENCE [LARGE SCALE GENOMIC DNA]</scope>
    <source>
        <strain evidence="9 10">L1-8</strain>
    </source>
</reference>
<dbReference type="EC" id="3.2.1.14" evidence="2"/>
<keyword evidence="4" id="KW-0146">Chitin degradation</keyword>
<dbReference type="EMBL" id="LZYZ01000001">
    <property type="protein sequence ID" value="OOM16052.1"/>
    <property type="molecule type" value="Genomic_DNA"/>
</dbReference>
<evidence type="ECO:0000256" key="7">
    <source>
        <dbReference type="RuleBase" id="RU004453"/>
    </source>
</evidence>
<dbReference type="InterPro" id="IPR050314">
    <property type="entry name" value="Glycosyl_Hydrlase_18"/>
</dbReference>
<name>A0A1S8NI62_CLOSA</name>
<dbReference type="InterPro" id="IPR029070">
    <property type="entry name" value="Chitinase_insertion_sf"/>
</dbReference>
<comment type="similarity">
    <text evidence="7">Belongs to the glycosyl hydrolase 18 family.</text>
</comment>
<feature type="domain" description="GH18" evidence="8">
    <location>
        <begin position="11"/>
        <end position="324"/>
    </location>
</feature>
<accession>A0A1S8NI62</accession>
<evidence type="ECO:0000256" key="4">
    <source>
        <dbReference type="ARBA" id="ARBA00023024"/>
    </source>
</evidence>
<dbReference type="GO" id="GO:0008061">
    <property type="term" value="F:chitin binding"/>
    <property type="evidence" value="ECO:0007669"/>
    <property type="project" value="InterPro"/>
</dbReference>
<dbReference type="Proteomes" id="UP000191154">
    <property type="component" value="Unassembled WGS sequence"/>
</dbReference>
<organism evidence="9 10">
    <name type="scientific">Clostridium saccharobutylicum</name>
    <dbReference type="NCBI Taxonomy" id="169679"/>
    <lineage>
        <taxon>Bacteria</taxon>
        <taxon>Bacillati</taxon>
        <taxon>Bacillota</taxon>
        <taxon>Clostridia</taxon>
        <taxon>Eubacteriales</taxon>
        <taxon>Clostridiaceae</taxon>
        <taxon>Clostridium</taxon>
    </lineage>
</organism>
<dbReference type="PROSITE" id="PS01095">
    <property type="entry name" value="GH18_1"/>
    <property type="match status" value="1"/>
</dbReference>
<proteinExistence type="inferred from homology"/>
<dbReference type="GO" id="GO:0008843">
    <property type="term" value="F:endochitinase activity"/>
    <property type="evidence" value="ECO:0007669"/>
    <property type="project" value="UniProtKB-EC"/>
</dbReference>
<keyword evidence="3 6" id="KW-0378">Hydrolase</keyword>
<dbReference type="SMART" id="SM00636">
    <property type="entry name" value="Glyco_18"/>
    <property type="match status" value="1"/>
</dbReference>
<evidence type="ECO:0000313" key="10">
    <source>
        <dbReference type="Proteomes" id="UP000191154"/>
    </source>
</evidence>
<evidence type="ECO:0000256" key="5">
    <source>
        <dbReference type="ARBA" id="ARBA00023295"/>
    </source>
</evidence>
<comment type="caution">
    <text evidence="9">The sequence shown here is derived from an EMBL/GenBank/DDBJ whole genome shotgun (WGS) entry which is preliminary data.</text>
</comment>
<dbReference type="InterPro" id="IPR001223">
    <property type="entry name" value="Glyco_hydro18_cat"/>
</dbReference>
<evidence type="ECO:0000313" key="9">
    <source>
        <dbReference type="EMBL" id="OOM16052.1"/>
    </source>
</evidence>
<protein>
    <recommendedName>
        <fullName evidence="2">chitinase</fullName>
        <ecNumber evidence="2">3.2.1.14</ecNumber>
    </recommendedName>
</protein>
<dbReference type="Gene3D" id="3.20.20.80">
    <property type="entry name" value="Glycosidases"/>
    <property type="match status" value="2"/>
</dbReference>
<comment type="catalytic activity">
    <reaction evidence="1">
        <text>Random endo-hydrolysis of N-acetyl-beta-D-glucosaminide (1-&gt;4)-beta-linkages in chitin and chitodextrins.</text>
        <dbReference type="EC" id="3.2.1.14"/>
    </reaction>
</comment>
<keyword evidence="4" id="KW-0624">Polysaccharide degradation</keyword>
<dbReference type="PROSITE" id="PS51910">
    <property type="entry name" value="GH18_2"/>
    <property type="match status" value="1"/>
</dbReference>
<keyword evidence="5 6" id="KW-0326">Glycosidase</keyword>
<dbReference type="CDD" id="cd06548">
    <property type="entry name" value="GH18_chitinase"/>
    <property type="match status" value="1"/>
</dbReference>
<evidence type="ECO:0000256" key="6">
    <source>
        <dbReference type="RuleBase" id="RU000489"/>
    </source>
</evidence>
<dbReference type="PANTHER" id="PTHR11177:SF317">
    <property type="entry name" value="CHITINASE 12-RELATED"/>
    <property type="match status" value="1"/>
</dbReference>
<dbReference type="InterPro" id="IPR001579">
    <property type="entry name" value="Glyco_hydro_18_chit_AS"/>
</dbReference>
<evidence type="ECO:0000256" key="1">
    <source>
        <dbReference type="ARBA" id="ARBA00000822"/>
    </source>
</evidence>
<dbReference type="Pfam" id="PF00704">
    <property type="entry name" value="Glyco_hydro_18"/>
    <property type="match status" value="1"/>
</dbReference>
<dbReference type="SUPFAM" id="SSF51445">
    <property type="entry name" value="(Trans)glycosidases"/>
    <property type="match status" value="1"/>
</dbReference>
<dbReference type="RefSeq" id="WP_242949861.1">
    <property type="nucleotide sequence ID" value="NZ_LZYZ01000001.1"/>
</dbReference>
<dbReference type="PANTHER" id="PTHR11177">
    <property type="entry name" value="CHITINASE"/>
    <property type="match status" value="1"/>
</dbReference>
<dbReference type="AlphaFoldDB" id="A0A1S8NI62"/>
<keyword evidence="4" id="KW-0119">Carbohydrate metabolism</keyword>
<gene>
    <name evidence="9" type="primary">chiA1</name>
    <name evidence="9" type="ORF">CLOSAC_03230</name>
</gene>
<dbReference type="SUPFAM" id="SSF54556">
    <property type="entry name" value="Chitinase insertion domain"/>
    <property type="match status" value="1"/>
</dbReference>
<evidence type="ECO:0000256" key="3">
    <source>
        <dbReference type="ARBA" id="ARBA00022801"/>
    </source>
</evidence>
<dbReference type="InterPro" id="IPR011583">
    <property type="entry name" value="Chitinase_II/V-like_cat"/>
</dbReference>
<dbReference type="InterPro" id="IPR017853">
    <property type="entry name" value="GH"/>
</dbReference>
<evidence type="ECO:0000256" key="2">
    <source>
        <dbReference type="ARBA" id="ARBA00012729"/>
    </source>
</evidence>